<proteinExistence type="inferred from homology"/>
<keyword evidence="4" id="KW-0645">Protease</keyword>
<keyword evidence="5" id="KW-0378">Hydrolase</keyword>
<dbReference type="GO" id="GO:0005829">
    <property type="term" value="C:cytosol"/>
    <property type="evidence" value="ECO:0007669"/>
    <property type="project" value="TreeGrafter"/>
</dbReference>
<dbReference type="Gene3D" id="3.90.70.10">
    <property type="entry name" value="Cysteine proteinases"/>
    <property type="match status" value="1"/>
</dbReference>
<evidence type="ECO:0000256" key="2">
    <source>
        <dbReference type="ARBA" id="ARBA00009085"/>
    </source>
</evidence>
<dbReference type="PROSITE" id="PS50235">
    <property type="entry name" value="USP_3"/>
    <property type="match status" value="1"/>
</dbReference>
<evidence type="ECO:0000256" key="1">
    <source>
        <dbReference type="ARBA" id="ARBA00000707"/>
    </source>
</evidence>
<dbReference type="STRING" id="930990.A0A067MRH7"/>
<feature type="compositionally biased region" description="Low complexity" evidence="6">
    <location>
        <begin position="21"/>
        <end position="39"/>
    </location>
</feature>
<dbReference type="PANTHER" id="PTHR24006">
    <property type="entry name" value="UBIQUITIN CARBOXYL-TERMINAL HYDROLASE"/>
    <property type="match status" value="1"/>
</dbReference>
<name>A0A067MRH7_BOTB1</name>
<protein>
    <recommendedName>
        <fullName evidence="3">ubiquitinyl hydrolase 1</fullName>
        <ecNumber evidence="3">3.4.19.12</ecNumber>
    </recommendedName>
</protein>
<keyword evidence="9" id="KW-1185">Reference proteome</keyword>
<evidence type="ECO:0000256" key="5">
    <source>
        <dbReference type="ARBA" id="ARBA00022801"/>
    </source>
</evidence>
<dbReference type="OrthoDB" id="27652at2759"/>
<comment type="catalytic activity">
    <reaction evidence="1">
        <text>Thiol-dependent hydrolysis of ester, thioester, amide, peptide and isopeptide bonds formed by the C-terminal Gly of ubiquitin (a 76-residue protein attached to proteins as an intracellular targeting signal).</text>
        <dbReference type="EC" id="3.4.19.12"/>
    </reaction>
</comment>
<evidence type="ECO:0000256" key="4">
    <source>
        <dbReference type="ARBA" id="ARBA00022670"/>
    </source>
</evidence>
<evidence type="ECO:0000313" key="8">
    <source>
        <dbReference type="EMBL" id="KDQ18204.1"/>
    </source>
</evidence>
<dbReference type="InterPro" id="IPR028889">
    <property type="entry name" value="USP"/>
</dbReference>
<dbReference type="GO" id="GO:0005634">
    <property type="term" value="C:nucleus"/>
    <property type="evidence" value="ECO:0007669"/>
    <property type="project" value="TreeGrafter"/>
</dbReference>
<dbReference type="HOGENOM" id="CLU_008279_12_2_1"/>
<evidence type="ECO:0000256" key="3">
    <source>
        <dbReference type="ARBA" id="ARBA00012759"/>
    </source>
</evidence>
<feature type="compositionally biased region" description="Polar residues" evidence="6">
    <location>
        <begin position="1"/>
        <end position="14"/>
    </location>
</feature>
<organism evidence="8 9">
    <name type="scientific">Botryobasidium botryosum (strain FD-172 SS1)</name>
    <dbReference type="NCBI Taxonomy" id="930990"/>
    <lineage>
        <taxon>Eukaryota</taxon>
        <taxon>Fungi</taxon>
        <taxon>Dikarya</taxon>
        <taxon>Basidiomycota</taxon>
        <taxon>Agaricomycotina</taxon>
        <taxon>Agaricomycetes</taxon>
        <taxon>Cantharellales</taxon>
        <taxon>Botryobasidiaceae</taxon>
        <taxon>Botryobasidium</taxon>
    </lineage>
</organism>
<dbReference type="InParanoid" id="A0A067MRH7"/>
<dbReference type="InterPro" id="IPR001394">
    <property type="entry name" value="Peptidase_C19_UCH"/>
</dbReference>
<dbReference type="PROSITE" id="PS00973">
    <property type="entry name" value="USP_2"/>
    <property type="match status" value="1"/>
</dbReference>
<dbReference type="Pfam" id="PF00443">
    <property type="entry name" value="UCH"/>
    <property type="match status" value="1"/>
</dbReference>
<feature type="non-terminal residue" evidence="8">
    <location>
        <position position="372"/>
    </location>
</feature>
<dbReference type="InterPro" id="IPR050164">
    <property type="entry name" value="Peptidase_C19"/>
</dbReference>
<gene>
    <name evidence="8" type="ORF">BOTBODRAFT_104879</name>
</gene>
<dbReference type="EC" id="3.4.19.12" evidence="3"/>
<dbReference type="GO" id="GO:0016579">
    <property type="term" value="P:protein deubiquitination"/>
    <property type="evidence" value="ECO:0007669"/>
    <property type="project" value="InterPro"/>
</dbReference>
<dbReference type="CDD" id="cd02663">
    <property type="entry name" value="Peptidase_C19G"/>
    <property type="match status" value="1"/>
</dbReference>
<evidence type="ECO:0000256" key="6">
    <source>
        <dbReference type="SAM" id="MobiDB-lite"/>
    </source>
</evidence>
<evidence type="ECO:0000259" key="7">
    <source>
        <dbReference type="PROSITE" id="PS50235"/>
    </source>
</evidence>
<feature type="compositionally biased region" description="Low complexity" evidence="6">
    <location>
        <begin position="46"/>
        <end position="95"/>
    </location>
</feature>
<comment type="similarity">
    <text evidence="2">Belongs to the peptidase C19 family.</text>
</comment>
<evidence type="ECO:0000313" key="9">
    <source>
        <dbReference type="Proteomes" id="UP000027195"/>
    </source>
</evidence>
<dbReference type="GO" id="GO:0004843">
    <property type="term" value="F:cysteine-type deubiquitinase activity"/>
    <property type="evidence" value="ECO:0007669"/>
    <property type="project" value="UniProtKB-EC"/>
</dbReference>
<dbReference type="AlphaFoldDB" id="A0A067MRH7"/>
<dbReference type="Proteomes" id="UP000027195">
    <property type="component" value="Unassembled WGS sequence"/>
</dbReference>
<feature type="domain" description="USP" evidence="7">
    <location>
        <begin position="44"/>
        <end position="372"/>
    </location>
</feature>
<sequence length="372" mass="40713">MDSQSSQERASQPAGQRRQHSGSTSSSSSANGLQSQGQSNENGVGLTSTSSASAALSTSTSTTLAPPNPSINVSSVPSSSTLAPPAPTPSTSSAPTPFPIPSSPPTLFSALRSLFLHISTHPNATGKVSPGSFIDRLKKENEVFRSSMHQDAHEFLNFLLNKVVEDLEGEFASPHTLVHDIFEGVLTNETRCLTCEIVTSRDESFLDLSIDIEQNSSVTSCLRQFSASETLCHRNKFFCDSCCGLQEAERRMKIKKLPNVLALHLKRFKLQPQEHKYVKLSYRVAFPLELRLFNTVDGVENPDRMYRLFAIVVHIGGGPHHGHYVTIVRSRNNWVIFDDDTVDTIKESDIPKYFGDSSSTAGGSGYVLFYQA</sequence>
<feature type="region of interest" description="Disordered" evidence="6">
    <location>
        <begin position="1"/>
        <end position="101"/>
    </location>
</feature>
<reference evidence="9" key="1">
    <citation type="journal article" date="2014" name="Proc. Natl. Acad. Sci. U.S.A.">
        <title>Extensive sampling of basidiomycete genomes demonstrates inadequacy of the white-rot/brown-rot paradigm for wood decay fungi.</title>
        <authorList>
            <person name="Riley R."/>
            <person name="Salamov A.A."/>
            <person name="Brown D.W."/>
            <person name="Nagy L.G."/>
            <person name="Floudas D."/>
            <person name="Held B.W."/>
            <person name="Levasseur A."/>
            <person name="Lombard V."/>
            <person name="Morin E."/>
            <person name="Otillar R."/>
            <person name="Lindquist E.A."/>
            <person name="Sun H."/>
            <person name="LaButti K.M."/>
            <person name="Schmutz J."/>
            <person name="Jabbour D."/>
            <person name="Luo H."/>
            <person name="Baker S.E."/>
            <person name="Pisabarro A.G."/>
            <person name="Walton J.D."/>
            <person name="Blanchette R.A."/>
            <person name="Henrissat B."/>
            <person name="Martin F."/>
            <person name="Cullen D."/>
            <person name="Hibbett D.S."/>
            <person name="Grigoriev I.V."/>
        </authorList>
    </citation>
    <scope>NUCLEOTIDE SEQUENCE [LARGE SCALE GENOMIC DNA]</scope>
    <source>
        <strain evidence="9">FD-172 SS1</strain>
    </source>
</reference>
<dbReference type="EMBL" id="KL198022">
    <property type="protein sequence ID" value="KDQ18204.1"/>
    <property type="molecule type" value="Genomic_DNA"/>
</dbReference>
<dbReference type="PANTHER" id="PTHR24006:SF733">
    <property type="entry name" value="RE52890P"/>
    <property type="match status" value="1"/>
</dbReference>
<dbReference type="SUPFAM" id="SSF54001">
    <property type="entry name" value="Cysteine proteinases"/>
    <property type="match status" value="1"/>
</dbReference>
<dbReference type="InterPro" id="IPR018200">
    <property type="entry name" value="USP_CS"/>
</dbReference>
<dbReference type="InterPro" id="IPR038765">
    <property type="entry name" value="Papain-like_cys_pep_sf"/>
</dbReference>
<dbReference type="GO" id="GO:0006508">
    <property type="term" value="P:proteolysis"/>
    <property type="evidence" value="ECO:0007669"/>
    <property type="project" value="UniProtKB-KW"/>
</dbReference>
<accession>A0A067MRH7</accession>